<dbReference type="Proteomes" id="UP001202922">
    <property type="component" value="Unassembled WGS sequence"/>
</dbReference>
<dbReference type="PANTHER" id="PTHR33164">
    <property type="entry name" value="TRANSCRIPTIONAL REGULATOR, MARR FAMILY"/>
    <property type="match status" value="1"/>
</dbReference>
<protein>
    <submittedName>
        <fullName evidence="2">MarR family winged helix-turn-helix transcriptional regulator</fullName>
    </submittedName>
</protein>
<dbReference type="Gene3D" id="1.10.10.10">
    <property type="entry name" value="Winged helix-like DNA-binding domain superfamily/Winged helix DNA-binding domain"/>
    <property type="match status" value="1"/>
</dbReference>
<evidence type="ECO:0000313" key="2">
    <source>
        <dbReference type="EMBL" id="MCH6471640.1"/>
    </source>
</evidence>
<dbReference type="SMART" id="SM00347">
    <property type="entry name" value="HTH_MARR"/>
    <property type="match status" value="1"/>
</dbReference>
<dbReference type="PROSITE" id="PS50995">
    <property type="entry name" value="HTH_MARR_2"/>
    <property type="match status" value="1"/>
</dbReference>
<dbReference type="SUPFAM" id="SSF46785">
    <property type="entry name" value="Winged helix' DNA-binding domain"/>
    <property type="match status" value="1"/>
</dbReference>
<dbReference type="EMBL" id="JAKZBV010000001">
    <property type="protein sequence ID" value="MCH6471640.1"/>
    <property type="molecule type" value="Genomic_DNA"/>
</dbReference>
<accession>A0ABS9U5T9</accession>
<feature type="domain" description="HTH marR-type" evidence="1">
    <location>
        <begin position="8"/>
        <end position="144"/>
    </location>
</feature>
<organism evidence="2 3">
    <name type="scientific">Sinomonas terrae</name>
    <dbReference type="NCBI Taxonomy" id="2908838"/>
    <lineage>
        <taxon>Bacteria</taxon>
        <taxon>Bacillati</taxon>
        <taxon>Actinomycetota</taxon>
        <taxon>Actinomycetes</taxon>
        <taxon>Micrococcales</taxon>
        <taxon>Micrococcaceae</taxon>
        <taxon>Sinomonas</taxon>
    </lineage>
</organism>
<sequence length="153" mass="17083">MSDLTDAEYSLLLTFRNALRAFIVWSEQEAVKAGLTAQQHQLLLVVRTHNGGASVRDVAAALRIRHHSAVGLVRRAELTHLLERHRDPEDARVVRLSLTPEAAVILERLSRAHLDELQRAAAMLHISEDFLHQLSADFLQRLPGLYTQGSPSA</sequence>
<comment type="caution">
    <text evidence="2">The sequence shown here is derived from an EMBL/GenBank/DDBJ whole genome shotgun (WGS) entry which is preliminary data.</text>
</comment>
<dbReference type="Pfam" id="PF12802">
    <property type="entry name" value="MarR_2"/>
    <property type="match status" value="1"/>
</dbReference>
<gene>
    <name evidence="2" type="ORF">L0M17_16945</name>
</gene>
<keyword evidence="3" id="KW-1185">Reference proteome</keyword>
<evidence type="ECO:0000313" key="3">
    <source>
        <dbReference type="Proteomes" id="UP001202922"/>
    </source>
</evidence>
<dbReference type="PANTHER" id="PTHR33164:SF43">
    <property type="entry name" value="HTH-TYPE TRANSCRIPTIONAL REPRESSOR YETL"/>
    <property type="match status" value="1"/>
</dbReference>
<proteinExistence type="predicted"/>
<dbReference type="RefSeq" id="WP_241055564.1">
    <property type="nucleotide sequence ID" value="NZ_JAKZBV010000001.1"/>
</dbReference>
<dbReference type="InterPro" id="IPR036388">
    <property type="entry name" value="WH-like_DNA-bd_sf"/>
</dbReference>
<dbReference type="InterPro" id="IPR036390">
    <property type="entry name" value="WH_DNA-bd_sf"/>
</dbReference>
<dbReference type="InterPro" id="IPR039422">
    <property type="entry name" value="MarR/SlyA-like"/>
</dbReference>
<dbReference type="InterPro" id="IPR000835">
    <property type="entry name" value="HTH_MarR-typ"/>
</dbReference>
<evidence type="ECO:0000259" key="1">
    <source>
        <dbReference type="PROSITE" id="PS50995"/>
    </source>
</evidence>
<reference evidence="2 3" key="1">
    <citation type="submission" date="2022-03" db="EMBL/GenBank/DDBJ databases">
        <title>Sinomonas sp. isolated from a soil.</title>
        <authorList>
            <person name="Han J."/>
            <person name="Kim D.-U."/>
        </authorList>
    </citation>
    <scope>NUCLEOTIDE SEQUENCE [LARGE SCALE GENOMIC DNA]</scope>
    <source>
        <strain evidence="2 3">5-5</strain>
    </source>
</reference>
<name>A0ABS9U5T9_9MICC</name>